<gene>
    <name evidence="2" type="ORF">P7K49_038001</name>
</gene>
<name>A0ABQ9TDX7_SAGOE</name>
<sequence length="57" mass="6263">GPRHHALRKPGDPRPLHITLHCTNAHVNRGVDEPPLRLTSLSPCPAAEGGRRSPETW</sequence>
<comment type="caution">
    <text evidence="2">The sequence shown here is derived from an EMBL/GenBank/DDBJ whole genome shotgun (WGS) entry which is preliminary data.</text>
</comment>
<organism evidence="2 3">
    <name type="scientific">Saguinus oedipus</name>
    <name type="common">Cotton-top tamarin</name>
    <name type="synonym">Oedipomidas oedipus</name>
    <dbReference type="NCBI Taxonomy" id="9490"/>
    <lineage>
        <taxon>Eukaryota</taxon>
        <taxon>Metazoa</taxon>
        <taxon>Chordata</taxon>
        <taxon>Craniata</taxon>
        <taxon>Vertebrata</taxon>
        <taxon>Euteleostomi</taxon>
        <taxon>Mammalia</taxon>
        <taxon>Eutheria</taxon>
        <taxon>Euarchontoglires</taxon>
        <taxon>Primates</taxon>
        <taxon>Haplorrhini</taxon>
        <taxon>Platyrrhini</taxon>
        <taxon>Cebidae</taxon>
        <taxon>Callitrichinae</taxon>
        <taxon>Saguinus</taxon>
    </lineage>
</organism>
<proteinExistence type="predicted"/>
<dbReference type="Proteomes" id="UP001266305">
    <property type="component" value="Unassembled WGS sequence"/>
</dbReference>
<feature type="non-terminal residue" evidence="2">
    <location>
        <position position="1"/>
    </location>
</feature>
<evidence type="ECO:0000313" key="2">
    <source>
        <dbReference type="EMBL" id="KAK2082765.1"/>
    </source>
</evidence>
<reference evidence="2 3" key="1">
    <citation type="submission" date="2023-05" db="EMBL/GenBank/DDBJ databases">
        <title>B98-5 Cell Line De Novo Hybrid Assembly: An Optical Mapping Approach.</title>
        <authorList>
            <person name="Kananen K."/>
            <person name="Auerbach J.A."/>
            <person name="Kautto E."/>
            <person name="Blachly J.S."/>
        </authorList>
    </citation>
    <scope>NUCLEOTIDE SEQUENCE [LARGE SCALE GENOMIC DNA]</scope>
    <source>
        <strain evidence="2">B95-8</strain>
        <tissue evidence="2">Cell line</tissue>
    </source>
</reference>
<accession>A0ABQ9TDX7</accession>
<feature type="region of interest" description="Disordered" evidence="1">
    <location>
        <begin position="28"/>
        <end position="57"/>
    </location>
</feature>
<evidence type="ECO:0000256" key="1">
    <source>
        <dbReference type="SAM" id="MobiDB-lite"/>
    </source>
</evidence>
<keyword evidence="3" id="KW-1185">Reference proteome</keyword>
<dbReference type="EMBL" id="JASSZA010000023">
    <property type="protein sequence ID" value="KAK2082765.1"/>
    <property type="molecule type" value="Genomic_DNA"/>
</dbReference>
<feature type="non-terminal residue" evidence="2">
    <location>
        <position position="57"/>
    </location>
</feature>
<evidence type="ECO:0000313" key="3">
    <source>
        <dbReference type="Proteomes" id="UP001266305"/>
    </source>
</evidence>
<protein>
    <submittedName>
        <fullName evidence="2">Uncharacterized protein</fullName>
    </submittedName>
</protein>